<accession>A0A918X8Z9</accession>
<evidence type="ECO:0000313" key="11">
    <source>
        <dbReference type="Proteomes" id="UP000638353"/>
    </source>
</evidence>
<keyword evidence="5 7" id="KW-1133">Transmembrane helix</keyword>
<dbReference type="PROSITE" id="PS50928">
    <property type="entry name" value="ABC_TM1"/>
    <property type="match status" value="1"/>
</dbReference>
<sequence length="308" mass="32813">MTVPTKTTPARSVRSRSVRSTTAPTETALGLSESRSAGGRILKAVVHLLVLIVFAGPLLALLVSAFGHVKDPTQLSVVPSGITLDNFGIAFDQGVLTYLLNSFFVVGFGLLLQVAVSVLAGYALARKVFRGMTLVLVAILATLMLPEEILALPLSLILSDLPVLHFNLIGTLAGMIVPLGAWGFSILVMTEFMRDVPRELEEAARIDGAGDLRIFFQIILPMCKPALGVIGVFGFTMIWDQYLLPLLVSVDASSYTLPLALRTLRIDPDVTPGVVMAAALLALLPSVIVFLLFQRSFVSGLSSGALKG</sequence>
<keyword evidence="3" id="KW-1003">Cell membrane</keyword>
<organism evidence="10 11">
    <name type="scientific">Streptomyces finlayi</name>
    <dbReference type="NCBI Taxonomy" id="67296"/>
    <lineage>
        <taxon>Bacteria</taxon>
        <taxon>Bacillati</taxon>
        <taxon>Actinomycetota</taxon>
        <taxon>Actinomycetes</taxon>
        <taxon>Kitasatosporales</taxon>
        <taxon>Streptomycetaceae</taxon>
        <taxon>Streptomyces</taxon>
    </lineage>
</organism>
<feature type="transmembrane region" description="Helical" evidence="7">
    <location>
        <begin position="103"/>
        <end position="125"/>
    </location>
</feature>
<comment type="caution">
    <text evidence="10">The sequence shown here is derived from an EMBL/GenBank/DDBJ whole genome shotgun (WGS) entry which is preliminary data.</text>
</comment>
<evidence type="ECO:0000256" key="4">
    <source>
        <dbReference type="ARBA" id="ARBA00022692"/>
    </source>
</evidence>
<dbReference type="GO" id="GO:0055085">
    <property type="term" value="P:transmembrane transport"/>
    <property type="evidence" value="ECO:0007669"/>
    <property type="project" value="InterPro"/>
</dbReference>
<feature type="transmembrane region" description="Helical" evidence="7">
    <location>
        <begin position="168"/>
        <end position="193"/>
    </location>
</feature>
<dbReference type="GO" id="GO:0005886">
    <property type="term" value="C:plasma membrane"/>
    <property type="evidence" value="ECO:0007669"/>
    <property type="project" value="UniProtKB-SubCell"/>
</dbReference>
<keyword evidence="4 7" id="KW-0812">Transmembrane</keyword>
<name>A0A918X8Z9_9ACTN</name>
<dbReference type="PANTHER" id="PTHR43744">
    <property type="entry name" value="ABC TRANSPORTER PERMEASE PROTEIN MG189-RELATED-RELATED"/>
    <property type="match status" value="1"/>
</dbReference>
<dbReference type="Pfam" id="PF00528">
    <property type="entry name" value="BPD_transp_1"/>
    <property type="match status" value="1"/>
</dbReference>
<keyword evidence="6 7" id="KW-0472">Membrane</keyword>
<evidence type="ECO:0000259" key="9">
    <source>
        <dbReference type="PROSITE" id="PS50928"/>
    </source>
</evidence>
<feature type="domain" description="ABC transmembrane type-1" evidence="9">
    <location>
        <begin position="99"/>
        <end position="293"/>
    </location>
</feature>
<evidence type="ECO:0000256" key="5">
    <source>
        <dbReference type="ARBA" id="ARBA00022989"/>
    </source>
</evidence>
<dbReference type="Gene3D" id="1.10.3720.10">
    <property type="entry name" value="MetI-like"/>
    <property type="match status" value="1"/>
</dbReference>
<feature type="region of interest" description="Disordered" evidence="8">
    <location>
        <begin position="1"/>
        <end position="29"/>
    </location>
</feature>
<feature type="transmembrane region" description="Helical" evidence="7">
    <location>
        <begin position="214"/>
        <end position="236"/>
    </location>
</feature>
<dbReference type="RefSeq" id="WP_189828361.1">
    <property type="nucleotide sequence ID" value="NZ_BMVC01000030.1"/>
</dbReference>
<evidence type="ECO:0000256" key="3">
    <source>
        <dbReference type="ARBA" id="ARBA00022475"/>
    </source>
</evidence>
<dbReference type="Proteomes" id="UP000638353">
    <property type="component" value="Unassembled WGS sequence"/>
</dbReference>
<feature type="transmembrane region" description="Helical" evidence="7">
    <location>
        <begin position="44"/>
        <end position="66"/>
    </location>
</feature>
<dbReference type="EMBL" id="BMVC01000030">
    <property type="protein sequence ID" value="GHD18477.1"/>
    <property type="molecule type" value="Genomic_DNA"/>
</dbReference>
<evidence type="ECO:0000256" key="7">
    <source>
        <dbReference type="RuleBase" id="RU363032"/>
    </source>
</evidence>
<dbReference type="SUPFAM" id="SSF161098">
    <property type="entry name" value="MetI-like"/>
    <property type="match status" value="1"/>
</dbReference>
<protein>
    <submittedName>
        <fullName evidence="10">Sugar ABC transporter permease</fullName>
    </submittedName>
</protein>
<evidence type="ECO:0000256" key="6">
    <source>
        <dbReference type="ARBA" id="ARBA00023136"/>
    </source>
</evidence>
<keyword evidence="2 7" id="KW-0813">Transport</keyword>
<dbReference type="InterPro" id="IPR035906">
    <property type="entry name" value="MetI-like_sf"/>
</dbReference>
<dbReference type="PANTHER" id="PTHR43744:SF3">
    <property type="entry name" value="LACTOSE TRANSPORT SYSTEM PERMEASE PROTEIN LACG"/>
    <property type="match status" value="1"/>
</dbReference>
<reference evidence="10" key="2">
    <citation type="submission" date="2020-09" db="EMBL/GenBank/DDBJ databases">
        <authorList>
            <person name="Sun Q."/>
            <person name="Ohkuma M."/>
        </authorList>
    </citation>
    <scope>NUCLEOTIDE SEQUENCE</scope>
    <source>
        <strain evidence="10">JCM 4637</strain>
    </source>
</reference>
<evidence type="ECO:0000313" key="10">
    <source>
        <dbReference type="EMBL" id="GHD18477.1"/>
    </source>
</evidence>
<dbReference type="AlphaFoldDB" id="A0A918X8Z9"/>
<feature type="transmembrane region" description="Helical" evidence="7">
    <location>
        <begin position="273"/>
        <end position="293"/>
    </location>
</feature>
<evidence type="ECO:0000256" key="2">
    <source>
        <dbReference type="ARBA" id="ARBA00022448"/>
    </source>
</evidence>
<feature type="transmembrane region" description="Helical" evidence="7">
    <location>
        <begin position="132"/>
        <end position="156"/>
    </location>
</feature>
<gene>
    <name evidence="10" type="ORF">GCM10010334_81370</name>
</gene>
<evidence type="ECO:0000256" key="8">
    <source>
        <dbReference type="SAM" id="MobiDB-lite"/>
    </source>
</evidence>
<dbReference type="InterPro" id="IPR000515">
    <property type="entry name" value="MetI-like"/>
</dbReference>
<comment type="subcellular location">
    <subcellularLocation>
        <location evidence="1 7">Cell membrane</location>
        <topology evidence="1 7">Multi-pass membrane protein</topology>
    </subcellularLocation>
</comment>
<dbReference type="CDD" id="cd06261">
    <property type="entry name" value="TM_PBP2"/>
    <property type="match status" value="1"/>
</dbReference>
<proteinExistence type="inferred from homology"/>
<evidence type="ECO:0000256" key="1">
    <source>
        <dbReference type="ARBA" id="ARBA00004651"/>
    </source>
</evidence>
<reference evidence="10" key="1">
    <citation type="journal article" date="2014" name="Int. J. Syst. Evol. Microbiol.">
        <title>Complete genome sequence of Corynebacterium casei LMG S-19264T (=DSM 44701T), isolated from a smear-ripened cheese.</title>
        <authorList>
            <consortium name="US DOE Joint Genome Institute (JGI-PGF)"/>
            <person name="Walter F."/>
            <person name="Albersmeier A."/>
            <person name="Kalinowski J."/>
            <person name="Ruckert C."/>
        </authorList>
    </citation>
    <scope>NUCLEOTIDE SEQUENCE</scope>
    <source>
        <strain evidence="10">JCM 4637</strain>
    </source>
</reference>
<comment type="similarity">
    <text evidence="7">Belongs to the binding-protein-dependent transport system permease family.</text>
</comment>